<keyword evidence="2 4" id="KW-0732">Signal</keyword>
<dbReference type="AlphaFoldDB" id="A0AAN9G328"/>
<dbReference type="PANTHER" id="PTHR43903">
    <property type="entry name" value="NEUROLIGIN"/>
    <property type="match status" value="1"/>
</dbReference>
<dbReference type="Pfam" id="PF00135">
    <property type="entry name" value="COesterase"/>
    <property type="match status" value="1"/>
</dbReference>
<sequence>MQDMDGRLLILFLQWSLCLSFATSATSAPIIVAPWGRLTGVDLVSTNGNRYHGYLGISYALPPVGERRWAAPEAHPGPGVGQVFNASSYGPLCPQPGAAVMSEDCLTLNIFVPASAQSQVAGRNLRSVMIYIHGGSFTFGGAANLSPASLVTRGDVIVVVIQYRLGILGFLSSGDDAASGNYGLLDQNLAISWVKDNIRDFGGDPDSMTVFGQSSGASCAGYQMLSPHSKGLFRRAILQSGVPVASWALDADPLRGFYALAKEVGCYCEEEDKEQRSSNERHSSFGMWARRMFGMRGAAAAESLKSYWAYKRHVKTVECLRKLDASRLLPYTAISADREDFDLFQSFPYVPTVDGDFVPRHPSELLSDPHYLMENDVTSRDVMLGVNNEEGPLILTYVQSLNVAKNVTAFLLSEEYRKLAFQNELQFQYGKQLIHDQRRLSPVIDVLKFFYEDDKGNMSLKSVSDLFGDTAFISPVVRMARQLSEAKRESQQANGSTYLYLFDHYPANKAQQQWKGMAHSDDLNYEFDSGQFLSRSGFTQDDYRIADNFVDILTSFARTGNPTSATRGSWPEFSFPEEFFLSFGPQPRVDDHLYNKRVALWMDLIPSLINSTRAGIIQDRIAPLSGMQEERNMKPRTPKWPTLVRRGWPFAWPKPPMRRGAVWF</sequence>
<accession>A0AAN9G328</accession>
<gene>
    <name evidence="6" type="ORF">V1264_007299</name>
</gene>
<name>A0AAN9G328_9CAEN</name>
<dbReference type="PROSITE" id="PS00122">
    <property type="entry name" value="CARBOXYLESTERASE_B_1"/>
    <property type="match status" value="1"/>
</dbReference>
<organism evidence="6 7">
    <name type="scientific">Littorina saxatilis</name>
    <dbReference type="NCBI Taxonomy" id="31220"/>
    <lineage>
        <taxon>Eukaryota</taxon>
        <taxon>Metazoa</taxon>
        <taxon>Spiralia</taxon>
        <taxon>Lophotrochozoa</taxon>
        <taxon>Mollusca</taxon>
        <taxon>Gastropoda</taxon>
        <taxon>Caenogastropoda</taxon>
        <taxon>Littorinimorpha</taxon>
        <taxon>Littorinoidea</taxon>
        <taxon>Littorinidae</taxon>
        <taxon>Littorina</taxon>
    </lineage>
</organism>
<evidence type="ECO:0000259" key="5">
    <source>
        <dbReference type="Pfam" id="PF00135"/>
    </source>
</evidence>
<keyword evidence="7" id="KW-1185">Reference proteome</keyword>
<dbReference type="Gene3D" id="3.40.50.1820">
    <property type="entry name" value="alpha/beta hydrolase"/>
    <property type="match status" value="1"/>
</dbReference>
<dbReference type="EC" id="3.1.1.-" evidence="4"/>
<dbReference type="Proteomes" id="UP001374579">
    <property type="component" value="Unassembled WGS sequence"/>
</dbReference>
<dbReference type="InterPro" id="IPR002018">
    <property type="entry name" value="CarbesteraseB"/>
</dbReference>
<protein>
    <recommendedName>
        <fullName evidence="4">Carboxylic ester hydrolase</fullName>
        <ecNumber evidence="4">3.1.1.-</ecNumber>
    </recommendedName>
</protein>
<evidence type="ECO:0000256" key="1">
    <source>
        <dbReference type="ARBA" id="ARBA00005964"/>
    </source>
</evidence>
<reference evidence="6 7" key="1">
    <citation type="submission" date="2024-02" db="EMBL/GenBank/DDBJ databases">
        <title>Chromosome-scale genome assembly of the rough periwinkle Littorina saxatilis.</title>
        <authorList>
            <person name="De Jode A."/>
            <person name="Faria R."/>
            <person name="Formenti G."/>
            <person name="Sims Y."/>
            <person name="Smith T.P."/>
            <person name="Tracey A."/>
            <person name="Wood J.M.D."/>
            <person name="Zagrodzka Z.B."/>
            <person name="Johannesson K."/>
            <person name="Butlin R.K."/>
            <person name="Leder E.H."/>
        </authorList>
    </citation>
    <scope>NUCLEOTIDE SEQUENCE [LARGE SCALE GENOMIC DNA]</scope>
    <source>
        <strain evidence="6">Snail1</strain>
        <tissue evidence="6">Muscle</tissue>
    </source>
</reference>
<dbReference type="EMBL" id="JBAMIC010000019">
    <property type="protein sequence ID" value="KAK7093573.1"/>
    <property type="molecule type" value="Genomic_DNA"/>
</dbReference>
<evidence type="ECO:0000256" key="3">
    <source>
        <dbReference type="ARBA" id="ARBA00022801"/>
    </source>
</evidence>
<proteinExistence type="inferred from homology"/>
<feature type="domain" description="Carboxylesterase type B" evidence="5">
    <location>
        <begin position="28"/>
        <end position="601"/>
    </location>
</feature>
<evidence type="ECO:0000256" key="4">
    <source>
        <dbReference type="RuleBase" id="RU361235"/>
    </source>
</evidence>
<dbReference type="InterPro" id="IPR019826">
    <property type="entry name" value="Carboxylesterase_B_AS"/>
</dbReference>
<dbReference type="InterPro" id="IPR019819">
    <property type="entry name" value="Carboxylesterase_B_CS"/>
</dbReference>
<evidence type="ECO:0000256" key="2">
    <source>
        <dbReference type="ARBA" id="ARBA00022729"/>
    </source>
</evidence>
<dbReference type="GO" id="GO:0016787">
    <property type="term" value="F:hydrolase activity"/>
    <property type="evidence" value="ECO:0007669"/>
    <property type="project" value="UniProtKB-KW"/>
</dbReference>
<evidence type="ECO:0000313" key="6">
    <source>
        <dbReference type="EMBL" id="KAK7093573.1"/>
    </source>
</evidence>
<comment type="caution">
    <text evidence="6">The sequence shown here is derived from an EMBL/GenBank/DDBJ whole genome shotgun (WGS) entry which is preliminary data.</text>
</comment>
<dbReference type="InterPro" id="IPR051093">
    <property type="entry name" value="Neuroligin/BSAL"/>
</dbReference>
<dbReference type="InterPro" id="IPR029058">
    <property type="entry name" value="AB_hydrolase_fold"/>
</dbReference>
<keyword evidence="3 4" id="KW-0378">Hydrolase</keyword>
<dbReference type="SUPFAM" id="SSF53474">
    <property type="entry name" value="alpha/beta-Hydrolases"/>
    <property type="match status" value="1"/>
</dbReference>
<feature type="signal peptide" evidence="4">
    <location>
        <begin position="1"/>
        <end position="27"/>
    </location>
</feature>
<evidence type="ECO:0000313" key="7">
    <source>
        <dbReference type="Proteomes" id="UP001374579"/>
    </source>
</evidence>
<feature type="chain" id="PRO_5042671780" description="Carboxylic ester hydrolase" evidence="4">
    <location>
        <begin position="28"/>
        <end position="664"/>
    </location>
</feature>
<comment type="similarity">
    <text evidence="1 4">Belongs to the type-B carboxylesterase/lipase family.</text>
</comment>
<dbReference type="PROSITE" id="PS00941">
    <property type="entry name" value="CARBOXYLESTERASE_B_2"/>
    <property type="match status" value="1"/>
</dbReference>